<feature type="region of interest" description="Disordered" evidence="2">
    <location>
        <begin position="694"/>
        <end position="721"/>
    </location>
</feature>
<feature type="region of interest" description="Disordered" evidence="2">
    <location>
        <begin position="609"/>
        <end position="629"/>
    </location>
</feature>
<evidence type="ECO:0000256" key="2">
    <source>
        <dbReference type="SAM" id="MobiDB-lite"/>
    </source>
</evidence>
<evidence type="ECO:0000313" key="5">
    <source>
        <dbReference type="Proteomes" id="UP000092321"/>
    </source>
</evidence>
<feature type="region of interest" description="Disordered" evidence="2">
    <location>
        <begin position="204"/>
        <end position="232"/>
    </location>
</feature>
<dbReference type="InterPro" id="IPR013087">
    <property type="entry name" value="Znf_C2H2_type"/>
</dbReference>
<dbReference type="Gene3D" id="3.30.160.60">
    <property type="entry name" value="Classic Zinc Finger"/>
    <property type="match status" value="1"/>
</dbReference>
<feature type="domain" description="C2H2-type" evidence="3">
    <location>
        <begin position="785"/>
        <end position="803"/>
    </location>
</feature>
<feature type="compositionally biased region" description="Basic and acidic residues" evidence="2">
    <location>
        <begin position="208"/>
        <end position="224"/>
    </location>
</feature>
<evidence type="ECO:0000313" key="4">
    <source>
        <dbReference type="EMBL" id="OBA25539.1"/>
    </source>
</evidence>
<dbReference type="InterPro" id="IPR036236">
    <property type="entry name" value="Znf_C2H2_sf"/>
</dbReference>
<proteinExistence type="predicted"/>
<name>A0A1B7T9X1_9ASCO</name>
<comment type="caution">
    <text evidence="4">The sequence shown here is derived from an EMBL/GenBank/DDBJ whole genome shotgun (WGS) entry which is preliminary data.</text>
</comment>
<dbReference type="Proteomes" id="UP000092321">
    <property type="component" value="Unassembled WGS sequence"/>
</dbReference>
<dbReference type="SUPFAM" id="SSF57667">
    <property type="entry name" value="beta-beta-alpha zinc fingers"/>
    <property type="match status" value="1"/>
</dbReference>
<keyword evidence="1" id="KW-0862">Zinc</keyword>
<accession>A0A1B7T9X1</accession>
<feature type="compositionally biased region" description="Low complexity" evidence="2">
    <location>
        <begin position="647"/>
        <end position="664"/>
    </location>
</feature>
<dbReference type="PROSITE" id="PS50157">
    <property type="entry name" value="ZINC_FINGER_C2H2_2"/>
    <property type="match status" value="1"/>
</dbReference>
<keyword evidence="1" id="KW-0479">Metal-binding</keyword>
<dbReference type="OrthoDB" id="3972862at2759"/>
<sequence length="809" mass="92697">MSQHSRVIEQSVIDRDTINSILEAQYQTQQILPEIPTGSENIYYRDMVNDNQISNNNNNNINNAQINNNNYTLNEQQAYQQEQLQVAQQYYMLQLQQQKQEYDQLHKINMPFSSYGATPANQMALESVREGKEVIFEKGVGADEGHIMVSAVDQNNNDIATIQINNNNLSVNESEDTDAGIGVYLSEVNGEFYLVDANGNPLFPSLNDDNKNDLDQSTKLRGSDEYDDEDGDDEKELRMLLINLMNTAAENEKVEHYLNNNYSNQFKYLIDKDQDMESGQYSTFDKLNLNQHHTSRVRAEQLQQEQDNATLRIKELLKSNPALQVNPKTKIELEKLPEHLKQKILKDKREREIDAKYIEISEKHNFNPVQLRILQSHLTSYHASAINRNAVSVLNQYNNSPSRNIAPYKKFSKDKSKKSKYKSILKKFQLSTSDEEISLEEETAKIQKNITQLNKMIASTQSSFMEQVKFYEDIINANFTSEQLKQLYMQSQEQQQQTLIKSFIGVMEQQQMENPYLITSGRVNIEPLHQKLQESLMEEQMKQQDMIKEQQQNLLNLQAMYESGQRFLAKEDQTENIMDLLNKQQRSKKITLDESAPASFHVYKSYKSKMPNNNKNLSPSLSHSSETSSNIANNSIFNFEKKSTDINRSSSRMSISSNKVSSNKLTPGTSLPVDSPMFLEPATTPMDQINEFSSTNTTPSITGSPSVNTGPKIRGRKPTKKSDSTYTCPYCSSIDTNFETFDLKKLKPDSGNSVLVNDTGKKTSFNRKDHLVRHINSVHMKIKPYMCEKCGKKFARTDNMKHHVAGCKQ</sequence>
<keyword evidence="1" id="KW-0863">Zinc-finger</keyword>
<feature type="compositionally biased region" description="Polar residues" evidence="2">
    <location>
        <begin position="694"/>
        <end position="709"/>
    </location>
</feature>
<keyword evidence="5" id="KW-1185">Reference proteome</keyword>
<evidence type="ECO:0000256" key="1">
    <source>
        <dbReference type="PROSITE-ProRule" id="PRU00042"/>
    </source>
</evidence>
<protein>
    <recommendedName>
        <fullName evidence="3">C2H2-type domain-containing protein</fullName>
    </recommendedName>
</protein>
<dbReference type="EMBL" id="LXPE01000076">
    <property type="protein sequence ID" value="OBA25539.1"/>
    <property type="molecule type" value="Genomic_DNA"/>
</dbReference>
<dbReference type="AlphaFoldDB" id="A0A1B7T9X1"/>
<reference evidence="5" key="1">
    <citation type="journal article" date="2016" name="Proc. Natl. Acad. Sci. U.S.A.">
        <title>Comparative genomics of biotechnologically important yeasts.</title>
        <authorList>
            <person name="Riley R."/>
            <person name="Haridas S."/>
            <person name="Wolfe K.H."/>
            <person name="Lopes M.R."/>
            <person name="Hittinger C.T."/>
            <person name="Goeker M."/>
            <person name="Salamov A.A."/>
            <person name="Wisecaver J.H."/>
            <person name="Long T.M."/>
            <person name="Calvey C.H."/>
            <person name="Aerts A.L."/>
            <person name="Barry K.W."/>
            <person name="Choi C."/>
            <person name="Clum A."/>
            <person name="Coughlan A.Y."/>
            <person name="Deshpande S."/>
            <person name="Douglass A.P."/>
            <person name="Hanson S.J."/>
            <person name="Klenk H.-P."/>
            <person name="LaButti K.M."/>
            <person name="Lapidus A."/>
            <person name="Lindquist E.A."/>
            <person name="Lipzen A.M."/>
            <person name="Meier-Kolthoff J.P."/>
            <person name="Ohm R.A."/>
            <person name="Otillar R.P."/>
            <person name="Pangilinan J.L."/>
            <person name="Peng Y."/>
            <person name="Rokas A."/>
            <person name="Rosa C.A."/>
            <person name="Scheuner C."/>
            <person name="Sibirny A.A."/>
            <person name="Slot J.C."/>
            <person name="Stielow J.B."/>
            <person name="Sun H."/>
            <person name="Kurtzman C.P."/>
            <person name="Blackwell M."/>
            <person name="Grigoriev I.V."/>
            <person name="Jeffries T.W."/>
        </authorList>
    </citation>
    <scope>NUCLEOTIDE SEQUENCE [LARGE SCALE GENOMIC DNA]</scope>
    <source>
        <strain evidence="5">NRRL Y-1626</strain>
    </source>
</reference>
<feature type="region of interest" description="Disordered" evidence="2">
    <location>
        <begin position="647"/>
        <end position="674"/>
    </location>
</feature>
<dbReference type="GO" id="GO:0008270">
    <property type="term" value="F:zinc ion binding"/>
    <property type="evidence" value="ECO:0007669"/>
    <property type="project" value="UniProtKB-KW"/>
</dbReference>
<evidence type="ECO:0000259" key="3">
    <source>
        <dbReference type="PROSITE" id="PS50157"/>
    </source>
</evidence>
<gene>
    <name evidence="4" type="ORF">HANVADRAFT_3652</name>
</gene>
<organism evidence="4 5">
    <name type="scientific">Hanseniaspora valbyensis NRRL Y-1626</name>
    <dbReference type="NCBI Taxonomy" id="766949"/>
    <lineage>
        <taxon>Eukaryota</taxon>
        <taxon>Fungi</taxon>
        <taxon>Dikarya</taxon>
        <taxon>Ascomycota</taxon>
        <taxon>Saccharomycotina</taxon>
        <taxon>Saccharomycetes</taxon>
        <taxon>Saccharomycodales</taxon>
        <taxon>Saccharomycodaceae</taxon>
        <taxon>Hanseniaspora</taxon>
    </lineage>
</organism>